<gene>
    <name evidence="1" type="ORF">Athai_13760</name>
</gene>
<dbReference type="EMBL" id="AP023355">
    <property type="protein sequence ID" value="BCJ33873.1"/>
    <property type="molecule type" value="Genomic_DNA"/>
</dbReference>
<reference evidence="1 2" key="1">
    <citation type="submission" date="2020-08" db="EMBL/GenBank/DDBJ databases">
        <title>Whole genome shotgun sequence of Actinocatenispora thailandica NBRC 105041.</title>
        <authorList>
            <person name="Komaki H."/>
            <person name="Tamura T."/>
        </authorList>
    </citation>
    <scope>NUCLEOTIDE SEQUENCE [LARGE SCALE GENOMIC DNA]</scope>
    <source>
        <strain evidence="1 2">NBRC 105041</strain>
    </source>
</reference>
<evidence type="ECO:0000313" key="2">
    <source>
        <dbReference type="Proteomes" id="UP000611640"/>
    </source>
</evidence>
<dbReference type="Proteomes" id="UP000611640">
    <property type="component" value="Chromosome"/>
</dbReference>
<organism evidence="1 2">
    <name type="scientific">Actinocatenispora thailandica</name>
    <dbReference type="NCBI Taxonomy" id="227318"/>
    <lineage>
        <taxon>Bacteria</taxon>
        <taxon>Bacillati</taxon>
        <taxon>Actinomycetota</taxon>
        <taxon>Actinomycetes</taxon>
        <taxon>Micromonosporales</taxon>
        <taxon>Micromonosporaceae</taxon>
        <taxon>Actinocatenispora</taxon>
    </lineage>
</organism>
<accession>A0A7R7HVK2</accession>
<keyword evidence="2" id="KW-1185">Reference proteome</keyword>
<proteinExistence type="predicted"/>
<evidence type="ECO:0000313" key="1">
    <source>
        <dbReference type="EMBL" id="BCJ33873.1"/>
    </source>
</evidence>
<dbReference type="KEGG" id="atl:Athai_13760"/>
<sequence length="61" mass="6963">MLSQGRRGFVWHDSRLMKGAEMDEVGHAKSVVEQFRIRDLRAVSRLNHGPRRTAGDPRFGS</sequence>
<dbReference type="AlphaFoldDB" id="A0A7R7HVK2"/>
<protein>
    <submittedName>
        <fullName evidence="1">Uncharacterized protein</fullName>
    </submittedName>
</protein>
<name>A0A7R7HVK2_9ACTN</name>